<keyword evidence="9 15" id="KW-0418">Kinase</keyword>
<evidence type="ECO:0000256" key="2">
    <source>
        <dbReference type="ARBA" id="ARBA00004726"/>
    </source>
</evidence>
<dbReference type="EMBL" id="JACXIZ010000014">
    <property type="protein sequence ID" value="MBD2845240.1"/>
    <property type="molecule type" value="Genomic_DNA"/>
</dbReference>
<keyword evidence="10 15" id="KW-0274">FAD</keyword>
<comment type="similarity">
    <text evidence="15">Belongs to the ribF family.</text>
</comment>
<evidence type="ECO:0000256" key="11">
    <source>
        <dbReference type="ARBA" id="ARBA00022840"/>
    </source>
</evidence>
<dbReference type="GO" id="GO:0009231">
    <property type="term" value="P:riboflavin biosynthetic process"/>
    <property type="evidence" value="ECO:0007669"/>
    <property type="project" value="InterPro"/>
</dbReference>
<evidence type="ECO:0000256" key="15">
    <source>
        <dbReference type="PIRNR" id="PIRNR004491"/>
    </source>
</evidence>
<comment type="catalytic activity">
    <reaction evidence="13 15">
        <text>riboflavin + ATP = FMN + ADP + H(+)</text>
        <dbReference type="Rhea" id="RHEA:14357"/>
        <dbReference type="ChEBI" id="CHEBI:15378"/>
        <dbReference type="ChEBI" id="CHEBI:30616"/>
        <dbReference type="ChEBI" id="CHEBI:57986"/>
        <dbReference type="ChEBI" id="CHEBI:58210"/>
        <dbReference type="ChEBI" id="CHEBI:456216"/>
        <dbReference type="EC" id="2.7.1.26"/>
    </reaction>
</comment>
<evidence type="ECO:0000256" key="1">
    <source>
        <dbReference type="ARBA" id="ARBA00002121"/>
    </source>
</evidence>
<dbReference type="FunFam" id="2.40.30.30:FF:000003">
    <property type="entry name" value="Riboflavin biosynthesis protein"/>
    <property type="match status" value="1"/>
</dbReference>
<organism evidence="17 18">
    <name type="scientific">Paenibacillus sabuli</name>
    <dbReference type="NCBI Taxonomy" id="2772509"/>
    <lineage>
        <taxon>Bacteria</taxon>
        <taxon>Bacillati</taxon>
        <taxon>Bacillota</taxon>
        <taxon>Bacilli</taxon>
        <taxon>Bacillales</taxon>
        <taxon>Paenibacillaceae</taxon>
        <taxon>Paenibacillus</taxon>
    </lineage>
</organism>
<comment type="caution">
    <text evidence="17">The sequence shown here is derived from an EMBL/GenBank/DDBJ whole genome shotgun (WGS) entry which is preliminary data.</text>
</comment>
<evidence type="ECO:0000256" key="4">
    <source>
        <dbReference type="ARBA" id="ARBA00022630"/>
    </source>
</evidence>
<evidence type="ECO:0000256" key="12">
    <source>
        <dbReference type="ARBA" id="ARBA00023268"/>
    </source>
</evidence>
<keyword evidence="5 15" id="KW-0288">FMN</keyword>
<dbReference type="NCBIfam" id="TIGR00083">
    <property type="entry name" value="ribF"/>
    <property type="match status" value="1"/>
</dbReference>
<evidence type="ECO:0000259" key="16">
    <source>
        <dbReference type="SMART" id="SM00904"/>
    </source>
</evidence>
<dbReference type="InterPro" id="IPR015864">
    <property type="entry name" value="FAD_synthase"/>
</dbReference>
<comment type="pathway">
    <text evidence="3 15">Cofactor biosynthesis; FMN biosynthesis; FMN from riboflavin (ATP route): step 1/1.</text>
</comment>
<evidence type="ECO:0000256" key="14">
    <source>
        <dbReference type="ARBA" id="ARBA00049494"/>
    </source>
</evidence>
<accession>A0A927BT16</accession>
<dbReference type="NCBIfam" id="NF004160">
    <property type="entry name" value="PRK05627.1-3"/>
    <property type="match status" value="1"/>
</dbReference>
<dbReference type="InterPro" id="IPR014729">
    <property type="entry name" value="Rossmann-like_a/b/a_fold"/>
</dbReference>
<dbReference type="AlphaFoldDB" id="A0A927BT16"/>
<dbReference type="CDD" id="cd02064">
    <property type="entry name" value="FAD_synthetase_N"/>
    <property type="match status" value="1"/>
</dbReference>
<dbReference type="Pfam" id="PF06574">
    <property type="entry name" value="FAD_syn"/>
    <property type="match status" value="1"/>
</dbReference>
<dbReference type="PIRSF" id="PIRSF004491">
    <property type="entry name" value="FAD_Synth"/>
    <property type="match status" value="1"/>
</dbReference>
<evidence type="ECO:0000313" key="17">
    <source>
        <dbReference type="EMBL" id="MBD2845240.1"/>
    </source>
</evidence>
<comment type="pathway">
    <text evidence="2 15">Cofactor biosynthesis; FAD biosynthesis; FAD from FMN: step 1/1.</text>
</comment>
<dbReference type="SUPFAM" id="SSF52374">
    <property type="entry name" value="Nucleotidylyl transferase"/>
    <property type="match status" value="1"/>
</dbReference>
<dbReference type="Gene3D" id="2.40.30.30">
    <property type="entry name" value="Riboflavin kinase-like"/>
    <property type="match status" value="1"/>
</dbReference>
<comment type="catalytic activity">
    <reaction evidence="14 15">
        <text>FMN + ATP + H(+) = FAD + diphosphate</text>
        <dbReference type="Rhea" id="RHEA:17237"/>
        <dbReference type="ChEBI" id="CHEBI:15378"/>
        <dbReference type="ChEBI" id="CHEBI:30616"/>
        <dbReference type="ChEBI" id="CHEBI:33019"/>
        <dbReference type="ChEBI" id="CHEBI:57692"/>
        <dbReference type="ChEBI" id="CHEBI:58210"/>
        <dbReference type="EC" id="2.7.7.2"/>
    </reaction>
</comment>
<dbReference type="InterPro" id="IPR023465">
    <property type="entry name" value="Riboflavin_kinase_dom_sf"/>
</dbReference>
<evidence type="ECO:0000256" key="8">
    <source>
        <dbReference type="ARBA" id="ARBA00022741"/>
    </source>
</evidence>
<dbReference type="InterPro" id="IPR023468">
    <property type="entry name" value="Riboflavin_kinase"/>
</dbReference>
<dbReference type="InterPro" id="IPR015865">
    <property type="entry name" value="Riboflavin_kinase_bac/euk"/>
</dbReference>
<evidence type="ECO:0000256" key="13">
    <source>
        <dbReference type="ARBA" id="ARBA00047880"/>
    </source>
</evidence>
<dbReference type="FunFam" id="3.40.50.620:FF:000021">
    <property type="entry name" value="Riboflavin biosynthesis protein"/>
    <property type="match status" value="1"/>
</dbReference>
<keyword evidence="6 15" id="KW-0808">Transferase</keyword>
<dbReference type="Proteomes" id="UP000621560">
    <property type="component" value="Unassembled WGS sequence"/>
</dbReference>
<dbReference type="GO" id="GO:0003919">
    <property type="term" value="F:FMN adenylyltransferase activity"/>
    <property type="evidence" value="ECO:0007669"/>
    <property type="project" value="UniProtKB-UniRule"/>
</dbReference>
<dbReference type="PANTHER" id="PTHR22749:SF6">
    <property type="entry name" value="RIBOFLAVIN KINASE"/>
    <property type="match status" value="1"/>
</dbReference>
<dbReference type="Gene3D" id="3.40.50.620">
    <property type="entry name" value="HUPs"/>
    <property type="match status" value="1"/>
</dbReference>
<dbReference type="EC" id="2.7.7.2" evidence="15"/>
<keyword evidence="7 15" id="KW-0548">Nucleotidyltransferase</keyword>
<dbReference type="GO" id="GO:0006747">
    <property type="term" value="P:FAD biosynthetic process"/>
    <property type="evidence" value="ECO:0007669"/>
    <property type="project" value="UniProtKB-UniRule"/>
</dbReference>
<dbReference type="PANTHER" id="PTHR22749">
    <property type="entry name" value="RIBOFLAVIN KINASE/FMN ADENYLYLTRANSFERASE"/>
    <property type="match status" value="1"/>
</dbReference>
<comment type="function">
    <text evidence="1">Catalyzes the phosphorylation of riboflavin to FMN followed by the adenylation of FMN to FAD.</text>
</comment>
<keyword evidence="8 15" id="KW-0547">Nucleotide-binding</keyword>
<dbReference type="Pfam" id="PF01687">
    <property type="entry name" value="Flavokinase"/>
    <property type="match status" value="1"/>
</dbReference>
<evidence type="ECO:0000256" key="10">
    <source>
        <dbReference type="ARBA" id="ARBA00022827"/>
    </source>
</evidence>
<dbReference type="InterPro" id="IPR002606">
    <property type="entry name" value="Riboflavin_kinase_bac"/>
</dbReference>
<gene>
    <name evidence="17" type="ORF">IDH44_08550</name>
</gene>
<dbReference type="SMART" id="SM00904">
    <property type="entry name" value="Flavokinase"/>
    <property type="match status" value="1"/>
</dbReference>
<feature type="domain" description="Riboflavin kinase" evidence="16">
    <location>
        <begin position="185"/>
        <end position="311"/>
    </location>
</feature>
<evidence type="ECO:0000313" key="18">
    <source>
        <dbReference type="Proteomes" id="UP000621560"/>
    </source>
</evidence>
<reference evidence="17" key="1">
    <citation type="submission" date="2020-09" db="EMBL/GenBank/DDBJ databases">
        <title>A novel bacterium of genus Paenibacillus, isolated from South China Sea.</title>
        <authorList>
            <person name="Huang H."/>
            <person name="Mo K."/>
            <person name="Hu Y."/>
        </authorList>
    </citation>
    <scope>NUCLEOTIDE SEQUENCE</scope>
    <source>
        <strain evidence="17">IB182496</strain>
    </source>
</reference>
<keyword evidence="12" id="KW-0511">Multifunctional enzyme</keyword>
<proteinExistence type="inferred from homology"/>
<keyword evidence="4 15" id="KW-0285">Flavoprotein</keyword>
<evidence type="ECO:0000256" key="9">
    <source>
        <dbReference type="ARBA" id="ARBA00022777"/>
    </source>
</evidence>
<keyword evidence="18" id="KW-1185">Reference proteome</keyword>
<dbReference type="SUPFAM" id="SSF82114">
    <property type="entry name" value="Riboflavin kinase-like"/>
    <property type="match status" value="1"/>
</dbReference>
<name>A0A927BT16_9BACL</name>
<evidence type="ECO:0000256" key="7">
    <source>
        <dbReference type="ARBA" id="ARBA00022695"/>
    </source>
</evidence>
<evidence type="ECO:0000256" key="6">
    <source>
        <dbReference type="ARBA" id="ARBA00022679"/>
    </source>
</evidence>
<dbReference type="GO" id="GO:0005524">
    <property type="term" value="F:ATP binding"/>
    <property type="evidence" value="ECO:0007669"/>
    <property type="project" value="UniProtKB-UniRule"/>
</dbReference>
<dbReference type="GO" id="GO:0008531">
    <property type="term" value="F:riboflavin kinase activity"/>
    <property type="evidence" value="ECO:0007669"/>
    <property type="project" value="UniProtKB-UniRule"/>
</dbReference>
<keyword evidence="11 15" id="KW-0067">ATP-binding</keyword>
<dbReference type="GO" id="GO:0009398">
    <property type="term" value="P:FMN biosynthetic process"/>
    <property type="evidence" value="ECO:0007669"/>
    <property type="project" value="UniProtKB-UniRule"/>
</dbReference>
<evidence type="ECO:0000256" key="3">
    <source>
        <dbReference type="ARBA" id="ARBA00005201"/>
    </source>
</evidence>
<dbReference type="EC" id="2.7.1.26" evidence="15"/>
<protein>
    <recommendedName>
        <fullName evidence="15">Riboflavin biosynthesis protein</fullName>
    </recommendedName>
    <domain>
        <recommendedName>
            <fullName evidence="15">Riboflavin kinase</fullName>
            <ecNumber evidence="15">2.7.1.26</ecNumber>
        </recommendedName>
        <alternativeName>
            <fullName evidence="15">Flavokinase</fullName>
        </alternativeName>
    </domain>
    <domain>
        <recommendedName>
            <fullName evidence="15">FMN adenylyltransferase</fullName>
            <ecNumber evidence="15">2.7.7.2</ecNumber>
        </recommendedName>
        <alternativeName>
            <fullName evidence="15">FAD pyrophosphorylase</fullName>
        </alternativeName>
        <alternativeName>
            <fullName evidence="15">FAD synthase</fullName>
        </alternativeName>
    </domain>
</protein>
<sequence length="318" mass="35239">MEMITLHYPLSESERSEVGQTLAIGHFDGVHKGHRTVISRAVRYAREHDLLGSVMTFDPHPKAVLGQGDQYVACLTPLADKLEQFAELGVDRAYVFRFDRSFAQVSPEQFVDDALRPLAIRKAFVGFDFAFGHRGRGTPELLRQLGEPFMEVEVAEAYHLNGQKVSSTLVRENIASGAMEQATLLLGRPYRLRGIVAHGAGRGRTIGFPTANVELGGPYALPRHGVYAVVAHYEGLRLHGVMNVGVKPTFEDGTVKPTLEAHLFDFSGDLYGRELQLDVMQFLRPERKFDSVDALVAQIRADAEQARELLAAAETRRG</sequence>
<evidence type="ECO:0000256" key="5">
    <source>
        <dbReference type="ARBA" id="ARBA00022643"/>
    </source>
</evidence>